<evidence type="ECO:0000313" key="1">
    <source>
        <dbReference type="EMBL" id="GJT49272.1"/>
    </source>
</evidence>
<protein>
    <submittedName>
        <fullName evidence="1">Uncharacterized protein</fullName>
    </submittedName>
</protein>
<gene>
    <name evidence="1" type="ORF">Tco_0975429</name>
</gene>
<sequence length="205" mass="23624">MAEKCLIEAKIDKKELLKETKGAQRVYKGALVLDNIYWRKVSTRQDQYVKYRLIAKVVVTYRQNEVTQEQNEGTLAEQIEAPNEEKEVDYEILDRKYPIKEWKTECLGTKPQADKAEQNDENEFLEFIADLEYSEFGSYKVLKESCPLVTNNRISHSYAGRKEVSFKKGSTDANAKIKLRIQSCPAEGDKLKDQGMLESVLDSIL</sequence>
<reference evidence="1" key="1">
    <citation type="journal article" date="2022" name="Int. J. Mol. Sci.">
        <title>Draft Genome of Tanacetum Coccineum: Genomic Comparison of Closely Related Tanacetum-Family Plants.</title>
        <authorList>
            <person name="Yamashiro T."/>
            <person name="Shiraishi A."/>
            <person name="Nakayama K."/>
            <person name="Satake H."/>
        </authorList>
    </citation>
    <scope>NUCLEOTIDE SEQUENCE</scope>
</reference>
<organism evidence="1 2">
    <name type="scientific">Tanacetum coccineum</name>
    <dbReference type="NCBI Taxonomy" id="301880"/>
    <lineage>
        <taxon>Eukaryota</taxon>
        <taxon>Viridiplantae</taxon>
        <taxon>Streptophyta</taxon>
        <taxon>Embryophyta</taxon>
        <taxon>Tracheophyta</taxon>
        <taxon>Spermatophyta</taxon>
        <taxon>Magnoliopsida</taxon>
        <taxon>eudicotyledons</taxon>
        <taxon>Gunneridae</taxon>
        <taxon>Pentapetalae</taxon>
        <taxon>asterids</taxon>
        <taxon>campanulids</taxon>
        <taxon>Asterales</taxon>
        <taxon>Asteraceae</taxon>
        <taxon>Asteroideae</taxon>
        <taxon>Anthemideae</taxon>
        <taxon>Anthemidinae</taxon>
        <taxon>Tanacetum</taxon>
    </lineage>
</organism>
<comment type="caution">
    <text evidence="1">The sequence shown here is derived from an EMBL/GenBank/DDBJ whole genome shotgun (WGS) entry which is preliminary data.</text>
</comment>
<reference evidence="1" key="2">
    <citation type="submission" date="2022-01" db="EMBL/GenBank/DDBJ databases">
        <authorList>
            <person name="Yamashiro T."/>
            <person name="Shiraishi A."/>
            <person name="Satake H."/>
            <person name="Nakayama K."/>
        </authorList>
    </citation>
    <scope>NUCLEOTIDE SEQUENCE</scope>
</reference>
<dbReference type="Proteomes" id="UP001151760">
    <property type="component" value="Unassembled WGS sequence"/>
</dbReference>
<name>A0ABQ5EFK1_9ASTR</name>
<evidence type="ECO:0000313" key="2">
    <source>
        <dbReference type="Proteomes" id="UP001151760"/>
    </source>
</evidence>
<accession>A0ABQ5EFK1</accession>
<proteinExistence type="predicted"/>
<keyword evidence="2" id="KW-1185">Reference proteome</keyword>
<dbReference type="EMBL" id="BQNB010016223">
    <property type="protein sequence ID" value="GJT49272.1"/>
    <property type="molecule type" value="Genomic_DNA"/>
</dbReference>